<dbReference type="EMBL" id="SPMZ01000008">
    <property type="protein sequence ID" value="NMQ18103.1"/>
    <property type="molecule type" value="Genomic_DNA"/>
</dbReference>
<name>A0ABX1TFG9_9GAMM</name>
<reference evidence="1 2" key="1">
    <citation type="submission" date="2019-03" db="EMBL/GenBank/DDBJ databases">
        <title>Metabolic reconstructions from genomes of highly enriched 'Candidatus Accumulibacter' and 'Candidatus Competibacter' bioreactor populations.</title>
        <authorList>
            <person name="Annavajhala M.K."/>
            <person name="Welles L."/>
            <person name="Abbas B."/>
            <person name="Sorokin D."/>
            <person name="Park H."/>
            <person name="Van Loosdrecht M."/>
            <person name="Chandran K."/>
        </authorList>
    </citation>
    <scope>NUCLEOTIDE SEQUENCE [LARGE SCALE GENOMIC DNA]</scope>
    <source>
        <strain evidence="1 2">SBR_G</strain>
    </source>
</reference>
<keyword evidence="2" id="KW-1185">Reference proteome</keyword>
<gene>
    <name evidence="1" type="ORF">E4P82_02160</name>
</gene>
<evidence type="ECO:0000313" key="2">
    <source>
        <dbReference type="Proteomes" id="UP000760480"/>
    </source>
</evidence>
<protein>
    <submittedName>
        <fullName evidence="1">Uncharacterized protein</fullName>
    </submittedName>
</protein>
<sequence length="173" mass="18168">MDRAQVNAAMPYLAPASAAPSHGMLLGRLGAYWRALGVSDPDQIAALSEQALRRGLPDRPDSPDPLTGALAAARELLDDWLARTLDLPRQPQALAAARAALLGGAVPDWPAVLFAPPDAARDVSDALRAAVAEPAPAPAPGAMPAQRIELFSLLDPLRHWRRGVSSPAEKTPS</sequence>
<accession>A0ABX1TFG9</accession>
<evidence type="ECO:0000313" key="1">
    <source>
        <dbReference type="EMBL" id="NMQ18103.1"/>
    </source>
</evidence>
<organism evidence="1 2">
    <name type="scientific">Candidatus Competibacter phosphatis</name>
    <dbReference type="NCBI Taxonomy" id="221280"/>
    <lineage>
        <taxon>Bacteria</taxon>
        <taxon>Pseudomonadati</taxon>
        <taxon>Pseudomonadota</taxon>
        <taxon>Gammaproteobacteria</taxon>
        <taxon>Candidatus Competibacteraceae</taxon>
        <taxon>Candidatus Competibacter</taxon>
    </lineage>
</organism>
<proteinExistence type="predicted"/>
<comment type="caution">
    <text evidence="1">The sequence shown here is derived from an EMBL/GenBank/DDBJ whole genome shotgun (WGS) entry which is preliminary data.</text>
</comment>
<dbReference type="Proteomes" id="UP000760480">
    <property type="component" value="Unassembled WGS sequence"/>
</dbReference>
<dbReference type="RefSeq" id="WP_169247362.1">
    <property type="nucleotide sequence ID" value="NZ_SPMZ01000008.1"/>
</dbReference>